<dbReference type="Proteomes" id="UP000054995">
    <property type="component" value="Unassembled WGS sequence"/>
</dbReference>
<accession>A0A0V1FNT7</accession>
<evidence type="ECO:0000313" key="2">
    <source>
        <dbReference type="Proteomes" id="UP000054995"/>
    </source>
</evidence>
<dbReference type="OrthoDB" id="10609500at2759"/>
<comment type="caution">
    <text evidence="1">The sequence shown here is derived from an EMBL/GenBank/DDBJ whole genome shotgun (WGS) entry which is preliminary data.</text>
</comment>
<dbReference type="EMBL" id="JYDT01000051">
    <property type="protein sequence ID" value="KRY87703.1"/>
    <property type="molecule type" value="Genomic_DNA"/>
</dbReference>
<name>A0A0V1FNT7_TRIPS</name>
<protein>
    <submittedName>
        <fullName evidence="1">Uncharacterized protein</fullName>
    </submittedName>
</protein>
<gene>
    <name evidence="1" type="ORF">T4D_15634</name>
</gene>
<proteinExistence type="predicted"/>
<evidence type="ECO:0000313" key="1">
    <source>
        <dbReference type="EMBL" id="KRY87703.1"/>
    </source>
</evidence>
<organism evidence="1 2">
    <name type="scientific">Trichinella pseudospiralis</name>
    <name type="common">Parasitic roundworm</name>
    <dbReference type="NCBI Taxonomy" id="6337"/>
    <lineage>
        <taxon>Eukaryota</taxon>
        <taxon>Metazoa</taxon>
        <taxon>Ecdysozoa</taxon>
        <taxon>Nematoda</taxon>
        <taxon>Enoplea</taxon>
        <taxon>Dorylaimia</taxon>
        <taxon>Trichinellida</taxon>
        <taxon>Trichinellidae</taxon>
        <taxon>Trichinella</taxon>
    </lineage>
</organism>
<keyword evidence="2" id="KW-1185">Reference proteome</keyword>
<dbReference type="AlphaFoldDB" id="A0A0V1FNT7"/>
<reference evidence="1 2" key="1">
    <citation type="submission" date="2015-01" db="EMBL/GenBank/DDBJ databases">
        <title>Evolution of Trichinella species and genotypes.</title>
        <authorList>
            <person name="Korhonen P.K."/>
            <person name="Edoardo P."/>
            <person name="Giuseppe L.R."/>
            <person name="Gasser R.B."/>
        </authorList>
    </citation>
    <scope>NUCLEOTIDE SEQUENCE [LARGE SCALE GENOMIC DNA]</scope>
    <source>
        <strain evidence="1">ISS470</strain>
    </source>
</reference>
<sequence length="297" mass="33938">MRRHHVVRLQNWHAGNVDSAYRYADTTVFSKSEKQINQLWHCYSHVLPSLAMQASSSIEEQLNTDMRITLSALRTGMLEMLIRRTDTLLGRVKDLQSGRDTITCLNSFSRAEFKVFDFSSGRPVPTAIRRTRENQVRSSPVFGILFLRCDNFQNLNNIINSLFGVLPEKVDNILQKARCQFDSSVGFQVLQHFLNKWPPNLSCRLYEHRGMLLRRKLFLTESRRMIFIQKLAFHDDRLQPIPSNSAIAYASILEVSAKLLVSCSCADCSSLRLIRPFDELRFTGSLILPVADASAPA</sequence>